<evidence type="ECO:0000313" key="3">
    <source>
        <dbReference type="Proteomes" id="UP001079657"/>
    </source>
</evidence>
<dbReference type="RefSeq" id="WP_268051049.1">
    <property type="nucleotide sequence ID" value="NZ_JAPQES010000006.1"/>
</dbReference>
<name>A0ABT4CSR5_9CLOT</name>
<gene>
    <name evidence="2" type="ORF">OXH55_15905</name>
</gene>
<evidence type="ECO:0000313" key="2">
    <source>
        <dbReference type="EMBL" id="MCY6372120.1"/>
    </source>
</evidence>
<dbReference type="Proteomes" id="UP001079657">
    <property type="component" value="Unassembled WGS sequence"/>
</dbReference>
<feature type="chain" id="PRO_5045406926" description="Peptidase propeptide and YPEB domain protein" evidence="1">
    <location>
        <begin position="28"/>
        <end position="234"/>
    </location>
</feature>
<dbReference type="EMBL" id="JAPQES010000006">
    <property type="protein sequence ID" value="MCY6372120.1"/>
    <property type="molecule type" value="Genomic_DNA"/>
</dbReference>
<evidence type="ECO:0008006" key="4">
    <source>
        <dbReference type="Google" id="ProtNLM"/>
    </source>
</evidence>
<sequence>MKSKQIISKLLLASVLMGGGYKTYAFAVQKQPVKAVQKSEVQKNDKEAQAVETIKKYFGVTFDKDKLQKNIRVEDKKELLNSYGVVSENGIYQAVWFTPRTEDGKVNSSIDEIFSVDIDEKSGEVLSAHAKRTDLEKTDTKDFIGIEEAKKVAEDFIKKNNISDIKELKFVGNSQYRDNWEVKYQEDDTFMLFYQDAKDSSKKVNLCVDRGSKKVFYFSTANIADAEYGKNDIK</sequence>
<reference evidence="2" key="1">
    <citation type="submission" date="2022-12" db="EMBL/GenBank/DDBJ databases">
        <authorList>
            <person name="Wang J."/>
        </authorList>
    </citation>
    <scope>NUCLEOTIDE SEQUENCE</scope>
    <source>
        <strain evidence="2">HY-42-06</strain>
    </source>
</reference>
<protein>
    <recommendedName>
        <fullName evidence="4">Peptidase propeptide and YPEB domain protein</fullName>
    </recommendedName>
</protein>
<comment type="caution">
    <text evidence="2">The sequence shown here is derived from an EMBL/GenBank/DDBJ whole genome shotgun (WGS) entry which is preliminary data.</text>
</comment>
<organism evidence="2 3">
    <name type="scientific">Clostridium ganghwense</name>
    <dbReference type="NCBI Taxonomy" id="312089"/>
    <lineage>
        <taxon>Bacteria</taxon>
        <taxon>Bacillati</taxon>
        <taxon>Bacillota</taxon>
        <taxon>Clostridia</taxon>
        <taxon>Eubacteriales</taxon>
        <taxon>Clostridiaceae</taxon>
        <taxon>Clostridium</taxon>
    </lineage>
</organism>
<accession>A0ABT4CSR5</accession>
<keyword evidence="3" id="KW-1185">Reference proteome</keyword>
<evidence type="ECO:0000256" key="1">
    <source>
        <dbReference type="SAM" id="SignalP"/>
    </source>
</evidence>
<feature type="signal peptide" evidence="1">
    <location>
        <begin position="1"/>
        <end position="27"/>
    </location>
</feature>
<proteinExistence type="predicted"/>
<keyword evidence="1" id="KW-0732">Signal</keyword>